<sequence length="3189" mass="363789">QARNMIKPFTTKIQTHLVLDRNSNVLGLKQVVEQDGSAGQAANQIALGMAIAAGKNTPSLLYKQMMSGGFRSGTGQKRGRILPPLTPQPTQIENKIETSLGKTLNKESKSNLSVVNKLNSEASTPQFNESGSNQNQPSHNSNTPALTQNSKQPSVEAQVIEQKNIESIFARLTAPKKIKMRMQPTPDTQGAKVLRTLNDVMTYFAGSGKTDPLKFVYMNIHQHTGKYPDGTYSAALAEDQFNPYDLEVVRREEVNPEHYRVSVSYVVHVTPSPLIQAQMEKAEKQKKIEEELFKAEVARLESETQYLAQTQSVNQAKTQTARNKSRQSQLGSIDMQSQTIEIIAATNLQNNRILFEQQGYFDDVDMNDEVLLQMIRGKNTNEFEAVPLARFVQEAILFSAMRRINFFRHFRLVKSFARWKKATSVGILIHHKEQVKRDSFYAHPCFLNVVSHVGGLYSILFKTPPIMLDKKKYRQPFEQEEYMQFQANARENTKKVAQAASAAMSAMIILLVQDVMTRADPNVYGSNNVKEITNEILGGALKEILKKTSITMQKKQKEERRAAIHLAKRQESMIKDFIRMLDYICVENIVKHALEKVLKVMEKFLNQKGSVFSVSFQFVEKQRSTSFRYNIDEDIINEDEQESYGFSHQKDEQEDWEGEDGDYVDELESNLQIVDEQQIDVNDDEYDNEESNNLKRDYSSQLLPGTNNMMQSRSKFNQSFRSSESRTSFESVQQDGDGQDSTEFFQSLKKDDKHLQKSTLRQHMLKKKNQNAHSKNDDLQQGDSGSLRTSPSKSQLSIELNESSSNILPDQRLRRRRMRGKSRPSHLSSSAQLSKNIIQTMPLQSPGLSEMSRYELRNCELKLSPSLPEVLKMIDSNIDDAIAMFEDMPRPLKMEEHRSLLGSEIPVGLDLKSIVENDKQFINVKAKITQIIETSFANAEKYLERFKPLGRIYEYNLMWNYEAYKQRVRKVDALRADLRRMSTWAADVFKMNVSQICNIITLDARPLKGALTPIPANCADQIKAHIHGLFQEIANNMRKECRDLTKKLHATPKGLNDFCEFIKMLKKIKERAEELQADMKQLDQMIVLCDEQGTKLSVEELFMHDDAQVQFNDFETALDKAGDFRTSSQPKMSNLLHREAMKLESDSQQTCNDLQSGIVVDSSADPNQALQRLTSLEKTIDGYLDRMNTIDGHRETMGLEEITFANMQKCVERHENRVKVWTMQHDFEESLQEWRSTSIRDMKADNVVGTVMTVLREISIIERQDAEDGVIKHCRYMVEEFKPILSVLQALCQKAIMPRHWKKLFQTMGQKKDYGSDVTLAQLFSMSILQYKQQVLEISAQANGEYALEQQLEKIKDLWTSKTSFEIKPFKNETFILGPIDEIKEQLEDNQALLQTMLGSRYIVGIRNDIEVWDKKLTQLQDLMDEWIKCQRGWMYLSAIFTQPDIVRQLPTEAEKFNMIDTSWKSIMAVVHDNSNCIVCLEMDQIMDKMLENNKMLEEVQKRLEDYLETKRVKFPRFYFLSNDELLQILAQTSDPQAVQPFISKCFDAINSLVFISYDQLKQILNQTSSSSRILDQPGQSQSENMNDKADYVSEMISIEGERVKLSNVVSTHKAVEEWLLEFEGIMQTSVRDQIKEALDAHDLMQKEKWMFSFSAQSILTVDQIRWTNGVTDALDKVGNPIELNEETKKIENELTDEQKKTPRIAQKPKIEQVDQNVEALKSTVASKKGKVQNLKLKNQISQSNLQQVQTNANQKRKSILQAQPSAIETIKEILNPVQKFLNIRKNELAEAVKLVRGQLAPLERATVNTLIVVDVHARDILETLVREKSSSSDAFEWMRNLRYYWDSEKNDCIVRQTSTEFIYGYEYLGNSPRLVITPLTDRCYITLTLSLHLHLGGNPAGPAGTGKTETTKDLAKALARPCVVFNCSDQIDYQMMGRFFSGLVQAGAWACFDEFNRIDIEVLSVIAQQLLTILDAVKQQLTHFEFEGNVIKMNPNCGFFITMNPGYAGRTELPDNLKALFRPVAMMIPDYALIAEIMLFSEGFLTAKDLAQKMTQLYKLSSEQLSQQDHYDFGMRAVKSVLVMAGALKRKYDKLSEDTVLIRALRDTNTPKFLSDDVPLFMDIIRDLFPGVNIPPVEHAILQQSLTSVLKIQGMQPAQQFILKCLQVYETMEVRWGLMLVGETGTGKTTCLRALCNALTDIHESAMKTAKNELELSKMSLGQAKLTTLNPKAVTMGELYGEFNELTHEWYDGLVPYYVKEMLERSKQIKDDNNSSEQMGINVPPPREIMVFDGPVDAIWIESMNSVLDDNKILCLSNGDRIKLSNNMTMLFEVADLRVASPATVSRCGMIYLEKTQMSWESLFDSWKDIFIKAFPHLDNLINNLFQFFLEPIIRYMRPQDKSTQKQKEKSKPGGKDTHAKSEQTDDIKLPFSEFIQNTAIGLVSSLLKLLTSLAQVYAIAHPSTQQVAIVPEIDLQTINTSENATDIKLRKIGLANKLKKLNSTTKQEVIIQNKANQSEIVSETGKVDEDKKNSPEKPQNVVQETTKIGTTQQLSGIQYPPCPGQELVDKVYFEDQYPPNVAARHFVFALIWTFGSVLDDQSKPIFNELVLSLITFDPQKEEDEDDQDDSWMNKPQDEQEQQALTNRSSYLKHKTHIYDDFVDNEQFHSILVMITFPQNIKSVFDVLVNEQSGQWERWLIRVPTYKYDPQQPYEEIVVQTEDTVATTTLLNMLIKSHTNILITGTTGTGKTIVVNDFLHIPDIQNKSHSFQINFSAQTSAKGIQEIIETKMTHRRSNLIGPPVGKQGIVFIDDLNTPTPEIYFAQPPIELLRQCIDQKGIYDRKKLTFIHLTETVFVAACGPPGGGRHEITQRLTRLFHTIGMPQVGTSALTQIFSAIITGFLTNQKPALLQTVQELAKPLVDATVFLYNKACTTFLPTPSKSHYTFNLRDASSLVSGVLHASPGCYQKPLILVKLWSHEGCRVFRDRLIDEIDRIHFDEVMRDILFDVFSEIDDGIEYIDTDNDENKSITDEEQKPENDKDQQPAETSENENSKSKQQADSIDDEHQIQKGKINIPFPSQLIFADFPEHSGGNHIYREFILHQKNEDDPKTKSKSSKEVDEFKPKSLVGMLNEHLEDYNQSYSNPMNLFFFDDAILHLARIARIIRMPRGNALIVGLGGSGRQSLI</sequence>
<dbReference type="InterPro" id="IPR042228">
    <property type="entry name" value="Dynein_linker_3"/>
</dbReference>
<dbReference type="PANTHER" id="PTHR45703:SF36">
    <property type="entry name" value="DYNEIN HEAVY CHAIN, CYTOPLASMIC"/>
    <property type="match status" value="1"/>
</dbReference>
<feature type="region of interest" description="Disordered" evidence="13">
    <location>
        <begin position="764"/>
        <end position="833"/>
    </location>
</feature>
<dbReference type="GO" id="GO:0005874">
    <property type="term" value="C:microtubule"/>
    <property type="evidence" value="ECO:0007669"/>
    <property type="project" value="UniProtKB-KW"/>
</dbReference>
<organism evidence="15 16">
    <name type="scientific">Streblomastix strix</name>
    <dbReference type="NCBI Taxonomy" id="222440"/>
    <lineage>
        <taxon>Eukaryota</taxon>
        <taxon>Metamonada</taxon>
        <taxon>Preaxostyla</taxon>
        <taxon>Oxymonadida</taxon>
        <taxon>Streblomastigidae</taxon>
        <taxon>Streblomastix</taxon>
    </lineage>
</organism>
<dbReference type="InterPro" id="IPR024317">
    <property type="entry name" value="Dynein_heavy_chain_D4_dom"/>
</dbReference>
<evidence type="ECO:0000256" key="4">
    <source>
        <dbReference type="ARBA" id="ARBA00022701"/>
    </source>
</evidence>
<dbReference type="OrthoDB" id="447173at2759"/>
<dbReference type="Pfam" id="PF12774">
    <property type="entry name" value="AAA_6"/>
    <property type="match status" value="1"/>
</dbReference>
<dbReference type="FunFam" id="1.10.8.710:FF:000004">
    <property type="entry name" value="Dynein axonemal heavy chain 6"/>
    <property type="match status" value="1"/>
</dbReference>
<reference evidence="15 16" key="1">
    <citation type="submission" date="2019-03" db="EMBL/GenBank/DDBJ databases">
        <title>Single cell metagenomics reveals metabolic interactions within the superorganism composed of flagellate Streblomastix strix and complex community of Bacteroidetes bacteria on its surface.</title>
        <authorList>
            <person name="Treitli S.C."/>
            <person name="Kolisko M."/>
            <person name="Husnik F."/>
            <person name="Keeling P."/>
            <person name="Hampl V."/>
        </authorList>
    </citation>
    <scope>NUCLEOTIDE SEQUENCE [LARGE SCALE GENOMIC DNA]</scope>
    <source>
        <strain evidence="15">ST1C</strain>
    </source>
</reference>
<comment type="caution">
    <text evidence="15">The sequence shown here is derived from an EMBL/GenBank/DDBJ whole genome shotgun (WGS) entry which is preliminary data.</text>
</comment>
<evidence type="ECO:0000256" key="2">
    <source>
        <dbReference type="ARBA" id="ARBA00008887"/>
    </source>
</evidence>
<dbReference type="Pfam" id="PF12780">
    <property type="entry name" value="AAA_8"/>
    <property type="match status" value="1"/>
</dbReference>
<name>A0A5J4WC20_9EUKA</name>
<feature type="region of interest" description="Disordered" evidence="13">
    <location>
        <begin position="2523"/>
        <end position="2543"/>
    </location>
</feature>
<evidence type="ECO:0000256" key="9">
    <source>
        <dbReference type="ARBA" id="ARBA00023054"/>
    </source>
</evidence>
<feature type="domain" description="AAA+ ATPase" evidence="14">
    <location>
        <begin position="2738"/>
        <end position="2889"/>
    </location>
</feature>
<evidence type="ECO:0000256" key="6">
    <source>
        <dbReference type="ARBA" id="ARBA00022741"/>
    </source>
</evidence>
<dbReference type="SUPFAM" id="SSF52540">
    <property type="entry name" value="P-loop containing nucleoside triphosphate hydrolases"/>
    <property type="match status" value="3"/>
</dbReference>
<evidence type="ECO:0000256" key="5">
    <source>
        <dbReference type="ARBA" id="ARBA00022737"/>
    </source>
</evidence>
<dbReference type="InterPro" id="IPR043157">
    <property type="entry name" value="Dynein_AAA1S"/>
</dbReference>
<dbReference type="Gene3D" id="3.20.180.20">
    <property type="entry name" value="Dynein heavy chain, N-terminal domain 2"/>
    <property type="match status" value="1"/>
</dbReference>
<feature type="region of interest" description="Disordered" evidence="13">
    <location>
        <begin position="640"/>
        <end position="659"/>
    </location>
</feature>
<proteinExistence type="inferred from homology"/>
<dbReference type="InterPro" id="IPR027417">
    <property type="entry name" value="P-loop_NTPase"/>
</dbReference>
<dbReference type="Gene3D" id="1.10.8.710">
    <property type="match status" value="1"/>
</dbReference>
<feature type="non-terminal residue" evidence="15">
    <location>
        <position position="1"/>
    </location>
</feature>
<dbReference type="GO" id="GO:0007018">
    <property type="term" value="P:microtubule-based movement"/>
    <property type="evidence" value="ECO:0007669"/>
    <property type="project" value="InterPro"/>
</dbReference>
<feature type="region of interest" description="Disordered" evidence="13">
    <location>
        <begin position="72"/>
        <end position="93"/>
    </location>
</feature>
<gene>
    <name evidence="15" type="ORF">EZS28_012554</name>
</gene>
<dbReference type="GO" id="GO:0045505">
    <property type="term" value="F:dynein intermediate chain binding"/>
    <property type="evidence" value="ECO:0007669"/>
    <property type="project" value="InterPro"/>
</dbReference>
<evidence type="ECO:0000256" key="1">
    <source>
        <dbReference type="ARBA" id="ARBA00004245"/>
    </source>
</evidence>
<evidence type="ECO:0000256" key="3">
    <source>
        <dbReference type="ARBA" id="ARBA00022490"/>
    </source>
</evidence>
<feature type="domain" description="AAA+ ATPase" evidence="14">
    <location>
        <begin position="2175"/>
        <end position="2342"/>
    </location>
</feature>
<feature type="compositionally biased region" description="Polar residues" evidence="13">
    <location>
        <begin position="732"/>
        <end position="742"/>
    </location>
</feature>
<evidence type="ECO:0000259" key="14">
    <source>
        <dbReference type="SMART" id="SM00382"/>
    </source>
</evidence>
<feature type="region of interest" description="Disordered" evidence="13">
    <location>
        <begin position="2622"/>
        <end position="2642"/>
    </location>
</feature>
<dbReference type="InterPro" id="IPR041589">
    <property type="entry name" value="DNAH3_AAA_lid_1"/>
</dbReference>
<dbReference type="InterPro" id="IPR041466">
    <property type="entry name" value="Dynein_AAA5_ext"/>
</dbReference>
<feature type="compositionally biased region" description="Acidic residues" evidence="13">
    <location>
        <begin position="681"/>
        <end position="690"/>
    </location>
</feature>
<feature type="compositionally biased region" description="Basic residues" evidence="13">
    <location>
        <begin position="813"/>
        <end position="824"/>
    </location>
</feature>
<feature type="compositionally biased region" description="Basic and acidic residues" evidence="13">
    <location>
        <begin position="3027"/>
        <end position="3046"/>
    </location>
</feature>
<keyword evidence="5" id="KW-0677">Repeat</keyword>
<evidence type="ECO:0000313" key="15">
    <source>
        <dbReference type="EMBL" id="KAA6391919.1"/>
    </source>
</evidence>
<dbReference type="EMBL" id="SNRW01002719">
    <property type="protein sequence ID" value="KAA6391919.1"/>
    <property type="molecule type" value="Genomic_DNA"/>
</dbReference>
<comment type="subcellular location">
    <subcellularLocation>
        <location evidence="1">Cytoplasm</location>
        <location evidence="1">Cytoskeleton</location>
    </subcellularLocation>
</comment>
<keyword evidence="8" id="KW-0243">Dynein</keyword>
<evidence type="ECO:0000256" key="11">
    <source>
        <dbReference type="ARBA" id="ARBA00023212"/>
    </source>
</evidence>
<feature type="region of interest" description="Disordered" evidence="13">
    <location>
        <begin position="123"/>
        <end position="157"/>
    </location>
</feature>
<feature type="coiled-coil region" evidence="12">
    <location>
        <begin position="1718"/>
        <end position="1752"/>
    </location>
</feature>
<dbReference type="Gene3D" id="1.10.287.2620">
    <property type="match status" value="1"/>
</dbReference>
<keyword evidence="10" id="KW-0505">Motor protein</keyword>
<dbReference type="InterPro" id="IPR042222">
    <property type="entry name" value="Dynein_2_N"/>
</dbReference>
<dbReference type="Pfam" id="PF17852">
    <property type="entry name" value="Dynein_AAA_lid"/>
    <property type="match status" value="1"/>
</dbReference>
<feature type="compositionally biased region" description="Low complexity" evidence="13">
    <location>
        <begin position="719"/>
        <end position="731"/>
    </location>
</feature>
<feature type="compositionally biased region" description="Polar residues" evidence="13">
    <location>
        <begin position="779"/>
        <end position="808"/>
    </location>
</feature>
<dbReference type="FunFam" id="1.20.140.100:FF:000001">
    <property type="entry name" value="dynein heavy chain 17, axonemal"/>
    <property type="match status" value="1"/>
</dbReference>
<evidence type="ECO:0000256" key="10">
    <source>
        <dbReference type="ARBA" id="ARBA00023175"/>
    </source>
</evidence>
<dbReference type="GO" id="GO:0030286">
    <property type="term" value="C:dynein complex"/>
    <property type="evidence" value="ECO:0007669"/>
    <property type="project" value="UniProtKB-KW"/>
</dbReference>
<feature type="region of interest" description="Disordered" evidence="13">
    <location>
        <begin position="311"/>
        <end position="330"/>
    </location>
</feature>
<feature type="non-terminal residue" evidence="15">
    <location>
        <position position="3189"/>
    </location>
</feature>
<dbReference type="Gene3D" id="1.20.920.30">
    <property type="match status" value="1"/>
</dbReference>
<dbReference type="GO" id="GO:0051959">
    <property type="term" value="F:dynein light intermediate chain binding"/>
    <property type="evidence" value="ECO:0007669"/>
    <property type="project" value="InterPro"/>
</dbReference>
<feature type="region of interest" description="Disordered" evidence="13">
    <location>
        <begin position="681"/>
        <end position="742"/>
    </location>
</feature>
<dbReference type="InterPro" id="IPR013602">
    <property type="entry name" value="Dynein_heavy_linker"/>
</dbReference>
<dbReference type="FunFam" id="1.10.287.2620:FF:000001">
    <property type="entry name" value="Cytoplasmic dynein heavy chain 1"/>
    <property type="match status" value="1"/>
</dbReference>
<evidence type="ECO:0000256" key="7">
    <source>
        <dbReference type="ARBA" id="ARBA00022840"/>
    </source>
</evidence>
<feature type="compositionally biased region" description="Polar residues" evidence="13">
    <location>
        <begin position="699"/>
        <end position="718"/>
    </location>
</feature>
<dbReference type="Gene3D" id="1.20.58.1120">
    <property type="match status" value="1"/>
</dbReference>
<dbReference type="Proteomes" id="UP000324800">
    <property type="component" value="Unassembled WGS sequence"/>
</dbReference>
<dbReference type="InterPro" id="IPR026983">
    <property type="entry name" value="DHC"/>
</dbReference>
<evidence type="ECO:0000256" key="13">
    <source>
        <dbReference type="SAM" id="MobiDB-lite"/>
    </source>
</evidence>
<dbReference type="InterPro" id="IPR035699">
    <property type="entry name" value="AAA_6"/>
</dbReference>
<feature type="compositionally biased region" description="Basic and acidic residues" evidence="13">
    <location>
        <begin position="2527"/>
        <end position="2537"/>
    </location>
</feature>
<feature type="region of interest" description="Disordered" evidence="13">
    <location>
        <begin position="2401"/>
        <end position="2425"/>
    </location>
</feature>
<dbReference type="PANTHER" id="PTHR45703">
    <property type="entry name" value="DYNEIN HEAVY CHAIN"/>
    <property type="match status" value="1"/>
</dbReference>
<dbReference type="Pfam" id="PF12775">
    <property type="entry name" value="AAA_7"/>
    <property type="match status" value="1"/>
</dbReference>
<dbReference type="Pfam" id="PF08393">
    <property type="entry name" value="DHC_N2"/>
    <property type="match status" value="1"/>
</dbReference>
<keyword evidence="3" id="KW-0963">Cytoplasm</keyword>
<feature type="coiled-coil region" evidence="12">
    <location>
        <begin position="1062"/>
        <end position="1092"/>
    </location>
</feature>
<feature type="compositionally biased region" description="Acidic residues" evidence="13">
    <location>
        <begin position="2622"/>
        <end position="2631"/>
    </location>
</feature>
<keyword evidence="11" id="KW-0206">Cytoskeleton</keyword>
<comment type="similarity">
    <text evidence="2">Belongs to the dynein heavy chain family.</text>
</comment>
<dbReference type="FunFam" id="3.40.50.300:FF:000063">
    <property type="entry name" value="dynein heavy chain 6, axonemal"/>
    <property type="match status" value="1"/>
</dbReference>
<feature type="domain" description="AAA+ ATPase" evidence="14">
    <location>
        <begin position="1896"/>
        <end position="2033"/>
    </location>
</feature>
<dbReference type="Pfam" id="PF17857">
    <property type="entry name" value="AAA_lid_1"/>
    <property type="match status" value="1"/>
</dbReference>
<evidence type="ECO:0000256" key="12">
    <source>
        <dbReference type="SAM" id="Coils"/>
    </source>
</evidence>
<feature type="compositionally biased region" description="Polar residues" evidence="13">
    <location>
        <begin position="123"/>
        <end position="155"/>
    </location>
</feature>
<evidence type="ECO:0000256" key="8">
    <source>
        <dbReference type="ARBA" id="ARBA00023017"/>
    </source>
</evidence>
<keyword evidence="4" id="KW-0493">Microtubule</keyword>
<keyword evidence="7" id="KW-0067">ATP-binding</keyword>
<accession>A0A5J4WC20</accession>
<dbReference type="Gene3D" id="3.40.50.300">
    <property type="entry name" value="P-loop containing nucleotide triphosphate hydrolases"/>
    <property type="match status" value="4"/>
</dbReference>
<keyword evidence="9 12" id="KW-0175">Coiled coil</keyword>
<dbReference type="Gene3D" id="1.10.472.130">
    <property type="match status" value="1"/>
</dbReference>
<dbReference type="Gene3D" id="1.20.140.100">
    <property type="entry name" value="Dynein heavy chain, N-terminal domain 2"/>
    <property type="match status" value="1"/>
</dbReference>
<dbReference type="GO" id="GO:0005524">
    <property type="term" value="F:ATP binding"/>
    <property type="evidence" value="ECO:0007669"/>
    <property type="project" value="UniProtKB-KW"/>
</dbReference>
<keyword evidence="6" id="KW-0547">Nucleotide-binding</keyword>
<feature type="region of interest" description="Disordered" evidence="13">
    <location>
        <begin position="3023"/>
        <end position="3068"/>
    </location>
</feature>
<evidence type="ECO:0000313" key="16">
    <source>
        <dbReference type="Proteomes" id="UP000324800"/>
    </source>
</evidence>
<protein>
    <submittedName>
        <fullName evidence="15">Putative dynein heavy chain</fullName>
    </submittedName>
</protein>
<dbReference type="SMART" id="SM00382">
    <property type="entry name" value="AAA"/>
    <property type="match status" value="3"/>
</dbReference>
<dbReference type="InterPro" id="IPR003593">
    <property type="entry name" value="AAA+_ATPase"/>
</dbReference>